<feature type="signal peptide" evidence="2">
    <location>
        <begin position="1"/>
        <end position="23"/>
    </location>
</feature>
<dbReference type="InterPro" id="IPR000566">
    <property type="entry name" value="Lipocln_cytosolic_FA-bd_dom"/>
</dbReference>
<dbReference type="GO" id="GO:0008289">
    <property type="term" value="F:lipid binding"/>
    <property type="evidence" value="ECO:0007669"/>
    <property type="project" value="UniProtKB-UniRule"/>
</dbReference>
<comment type="subcellular location">
    <subcellularLocation>
        <location evidence="2">Cell outer membrane</location>
    </subcellularLocation>
</comment>
<comment type="subunit">
    <text evidence="2">Homodimer.</text>
</comment>
<organism evidence="5 6">
    <name type="scientific">Pseudomonas citronellolis</name>
    <dbReference type="NCBI Taxonomy" id="53408"/>
    <lineage>
        <taxon>Bacteria</taxon>
        <taxon>Pseudomonadati</taxon>
        <taxon>Pseudomonadota</taxon>
        <taxon>Gammaproteobacteria</taxon>
        <taxon>Pseudomonadales</taxon>
        <taxon>Pseudomonadaceae</taxon>
        <taxon>Pseudomonas</taxon>
    </lineage>
</organism>
<comment type="function">
    <text evidence="2">Involved in the storage or transport of lipids necessary for membrane maintenance under stressful conditions. Displays a binding preference for lysophospholipids.</text>
</comment>
<evidence type="ECO:0000256" key="1">
    <source>
        <dbReference type="ARBA" id="ARBA00006889"/>
    </source>
</evidence>
<reference evidence="5 6" key="1">
    <citation type="submission" date="2016-05" db="EMBL/GenBank/DDBJ databases">
        <title>Genome Sequence of Pseudomonas citronellolis Strain SJTE-3, an Estrogens and Persistent Organic Pollutants degradation strain.</title>
        <authorList>
            <person name="Liang R."/>
        </authorList>
    </citation>
    <scope>NUCLEOTIDE SEQUENCE [LARGE SCALE GENOMIC DNA]</scope>
    <source>
        <strain evidence="5 6">SJTE-3</strain>
    </source>
</reference>
<dbReference type="PANTHER" id="PTHR10612:SF34">
    <property type="entry name" value="APOLIPOPROTEIN D"/>
    <property type="match status" value="1"/>
</dbReference>
<keyword evidence="2" id="KW-0446">Lipid-binding</keyword>
<dbReference type="EMBL" id="CP015878">
    <property type="protein sequence ID" value="ANI17911.1"/>
    <property type="molecule type" value="Genomic_DNA"/>
</dbReference>
<dbReference type="Pfam" id="PF08212">
    <property type="entry name" value="Lipocalin_2"/>
    <property type="match status" value="1"/>
</dbReference>
<dbReference type="InterPro" id="IPR012674">
    <property type="entry name" value="Calycin"/>
</dbReference>
<keyword evidence="2 3" id="KW-0449">Lipoprotein</keyword>
<dbReference type="Gene3D" id="2.40.128.20">
    <property type="match status" value="1"/>
</dbReference>
<evidence type="ECO:0000313" key="6">
    <source>
        <dbReference type="Proteomes" id="UP000077748"/>
    </source>
</evidence>
<accession>A0A1A9KKE0</accession>
<gene>
    <name evidence="5" type="ORF">A9C11_29675</name>
</gene>
<feature type="lipid moiety-binding region" description="S-diacylglycerol cysteine" evidence="3">
    <location>
        <position position="19"/>
    </location>
</feature>
<name>A0A1A9KKE0_9PSED</name>
<dbReference type="InterPro" id="IPR022271">
    <property type="entry name" value="Lipocalin_ApoD"/>
</dbReference>
<feature type="chain" id="PRO_5013435772" description="Outer membrane lipoprotein Blc" evidence="2">
    <location>
        <begin position="24"/>
        <end position="186"/>
    </location>
</feature>
<dbReference type="CDD" id="cd19438">
    <property type="entry name" value="lipocalin_Blc-like"/>
    <property type="match status" value="1"/>
</dbReference>
<dbReference type="InterPro" id="IPR022272">
    <property type="entry name" value="Lipocalin_CS"/>
</dbReference>
<evidence type="ECO:0000256" key="2">
    <source>
        <dbReference type="PIRNR" id="PIRNR036893"/>
    </source>
</evidence>
<dbReference type="GO" id="GO:0006950">
    <property type="term" value="P:response to stress"/>
    <property type="evidence" value="ECO:0007669"/>
    <property type="project" value="UniProtKB-ARBA"/>
</dbReference>
<dbReference type="InterPro" id="IPR002446">
    <property type="entry name" value="Lipocalin_bac"/>
</dbReference>
<evidence type="ECO:0000313" key="5">
    <source>
        <dbReference type="EMBL" id="ANI17911.1"/>
    </source>
</evidence>
<dbReference type="PANTHER" id="PTHR10612">
    <property type="entry name" value="APOLIPOPROTEIN D"/>
    <property type="match status" value="1"/>
</dbReference>
<keyword evidence="2" id="KW-0472">Membrane</keyword>
<dbReference type="InterPro" id="IPR047202">
    <property type="entry name" value="Lipocalin_Blc-like_dom"/>
</dbReference>
<feature type="domain" description="Lipocalin/cytosolic fatty-acid binding" evidence="4">
    <location>
        <begin position="32"/>
        <end position="178"/>
    </location>
</feature>
<dbReference type="Proteomes" id="UP000077748">
    <property type="component" value="Chromosome"/>
</dbReference>
<protein>
    <recommendedName>
        <fullName evidence="2">Outer membrane lipoprotein Blc</fullName>
    </recommendedName>
</protein>
<dbReference type="AlphaFoldDB" id="A0A1A9KKE0"/>
<dbReference type="PROSITE" id="PS51257">
    <property type="entry name" value="PROKAR_LIPOPROTEIN"/>
    <property type="match status" value="1"/>
</dbReference>
<dbReference type="GO" id="GO:0009279">
    <property type="term" value="C:cell outer membrane"/>
    <property type="evidence" value="ECO:0007669"/>
    <property type="project" value="UniProtKB-SubCell"/>
</dbReference>
<keyword evidence="3" id="KW-0564">Palmitate</keyword>
<proteinExistence type="inferred from homology"/>
<comment type="similarity">
    <text evidence="1 2">Belongs to the calycin superfamily. Lipocalin family.</text>
</comment>
<dbReference type="PIRSF" id="PIRSF036893">
    <property type="entry name" value="Lipocalin_ApoD"/>
    <property type="match status" value="1"/>
</dbReference>
<evidence type="ECO:0000259" key="4">
    <source>
        <dbReference type="Pfam" id="PF08212"/>
    </source>
</evidence>
<dbReference type="PROSITE" id="PS00213">
    <property type="entry name" value="LIPOCALIN"/>
    <property type="match status" value="1"/>
</dbReference>
<keyword evidence="2" id="KW-0998">Cell outer membrane</keyword>
<dbReference type="PRINTS" id="PR01171">
    <property type="entry name" value="BCTLIPOCALIN"/>
</dbReference>
<dbReference type="RefSeq" id="WP_064584749.1">
    <property type="nucleotide sequence ID" value="NZ_CP015878.1"/>
</dbReference>
<evidence type="ECO:0000256" key="3">
    <source>
        <dbReference type="PIRSR" id="PIRSR036893-52"/>
    </source>
</evidence>
<dbReference type="SUPFAM" id="SSF50814">
    <property type="entry name" value="Lipocalins"/>
    <property type="match status" value="1"/>
</dbReference>
<keyword evidence="2" id="KW-0732">Signal</keyword>
<sequence length="186" mass="20741">MNAALRVLAAVALAGIGGCAGHAEERPQTMQVDPQRYAGTWYELARKPMFFQRACLQSEAHYSVRADGSIGLRNRCRTADGSWKQVTGTATPQTPGSTDAFWVRFDNWASRLLPGVVRGDYRVLYVDEDYQTALVGNRDRDHLWLLARQTSLPEATLRHLLAEANRKGYDTSDLIWRSKDSAIAGN</sequence>